<accession>A0A562PBL7</accession>
<dbReference type="InterPro" id="IPR000297">
    <property type="entry name" value="PPIase_PpiC"/>
</dbReference>
<dbReference type="AlphaFoldDB" id="A0A562PBL7"/>
<evidence type="ECO:0000256" key="4">
    <source>
        <dbReference type="ARBA" id="ARBA00023110"/>
    </source>
</evidence>
<evidence type="ECO:0000256" key="6">
    <source>
        <dbReference type="PROSITE-ProRule" id="PRU00278"/>
    </source>
</evidence>
<evidence type="ECO:0000313" key="8">
    <source>
        <dbReference type="EMBL" id="QGZ37980.1"/>
    </source>
</evidence>
<dbReference type="Pfam" id="PF00639">
    <property type="entry name" value="Rotamase"/>
    <property type="match status" value="1"/>
</dbReference>
<evidence type="ECO:0000313" key="10">
    <source>
        <dbReference type="Proteomes" id="UP000315112"/>
    </source>
</evidence>
<comment type="similarity">
    <text evidence="2">Belongs to the PpiC/parvulin rotamase family.</text>
</comment>
<reference evidence="8 11" key="3">
    <citation type="submission" date="2019-12" db="EMBL/GenBank/DDBJ databases">
        <title>Draft Genome Sequences of Six Type Strains of the Genus Massilia.</title>
        <authorList>
            <person name="Miess H."/>
            <person name="Frediansyah A."/>
            <person name="Goeker M."/>
            <person name="Gross H."/>
        </authorList>
    </citation>
    <scope>NUCLEOTIDE SEQUENCE [LARGE SCALE GENOMIC DNA]</scope>
    <source>
        <strain evidence="8 11">DSM 26639</strain>
    </source>
</reference>
<dbReference type="RefSeq" id="WP_145881736.1">
    <property type="nucleotide sequence ID" value="NZ_CP046904.1"/>
</dbReference>
<keyword evidence="5 6" id="KW-0413">Isomerase</keyword>
<dbReference type="PANTHER" id="PTHR47245">
    <property type="entry name" value="PEPTIDYLPROLYL ISOMERASE"/>
    <property type="match status" value="1"/>
</dbReference>
<dbReference type="Proteomes" id="UP000315112">
    <property type="component" value="Unassembled WGS sequence"/>
</dbReference>
<dbReference type="EC" id="5.2.1.8" evidence="3"/>
<dbReference type="SUPFAM" id="SSF54534">
    <property type="entry name" value="FKBP-like"/>
    <property type="match status" value="1"/>
</dbReference>
<dbReference type="PANTHER" id="PTHR47245:SF2">
    <property type="entry name" value="PEPTIDYL-PROLYL CIS-TRANS ISOMERASE HP_0175-RELATED"/>
    <property type="match status" value="1"/>
</dbReference>
<keyword evidence="11" id="KW-1185">Reference proteome</keyword>
<evidence type="ECO:0000259" key="7">
    <source>
        <dbReference type="PROSITE" id="PS50198"/>
    </source>
</evidence>
<reference evidence="9" key="2">
    <citation type="submission" date="2019-07" db="EMBL/GenBank/DDBJ databases">
        <authorList>
            <person name="Whitman W."/>
            <person name="Huntemann M."/>
            <person name="Clum A."/>
            <person name="Pillay M."/>
            <person name="Palaniappan K."/>
            <person name="Varghese N."/>
            <person name="Mikhailova N."/>
            <person name="Stamatis D."/>
            <person name="Reddy T."/>
            <person name="Daum C."/>
            <person name="Shapiro N."/>
            <person name="Ivanova N."/>
            <person name="Kyrpides N."/>
            <person name="Woyke T."/>
        </authorList>
    </citation>
    <scope>NUCLEOTIDE SEQUENCE</scope>
    <source>
        <strain evidence="9">CGMCC 1.10685</strain>
    </source>
</reference>
<evidence type="ECO:0000256" key="2">
    <source>
        <dbReference type="ARBA" id="ARBA00007656"/>
    </source>
</evidence>
<evidence type="ECO:0000256" key="1">
    <source>
        <dbReference type="ARBA" id="ARBA00000971"/>
    </source>
</evidence>
<dbReference type="GO" id="GO:0003755">
    <property type="term" value="F:peptidyl-prolyl cis-trans isomerase activity"/>
    <property type="evidence" value="ECO:0007669"/>
    <property type="project" value="UniProtKB-KW"/>
</dbReference>
<evidence type="ECO:0000256" key="5">
    <source>
        <dbReference type="ARBA" id="ARBA00023235"/>
    </source>
</evidence>
<evidence type="ECO:0000256" key="3">
    <source>
        <dbReference type="ARBA" id="ARBA00013194"/>
    </source>
</evidence>
<dbReference type="InterPro" id="IPR050245">
    <property type="entry name" value="PrsA_foldase"/>
</dbReference>
<dbReference type="InterPro" id="IPR027304">
    <property type="entry name" value="Trigger_fact/SurA_dom_sf"/>
</dbReference>
<dbReference type="InterPro" id="IPR046357">
    <property type="entry name" value="PPIase_dom_sf"/>
</dbReference>
<keyword evidence="4 6" id="KW-0697">Rotamase</keyword>
<dbReference type="InterPro" id="IPR023058">
    <property type="entry name" value="PPIase_PpiC_CS"/>
</dbReference>
<protein>
    <recommendedName>
        <fullName evidence="3">peptidylprolyl isomerase</fullName>
        <ecNumber evidence="3">5.2.1.8</ecNumber>
    </recommendedName>
</protein>
<dbReference type="Proteomes" id="UP000437862">
    <property type="component" value="Chromosome"/>
</dbReference>
<dbReference type="PROSITE" id="PS01096">
    <property type="entry name" value="PPIC_PPIASE_1"/>
    <property type="match status" value="1"/>
</dbReference>
<dbReference type="PROSITE" id="PS50198">
    <property type="entry name" value="PPIC_PPIASE_2"/>
    <property type="match status" value="1"/>
</dbReference>
<comment type="catalytic activity">
    <reaction evidence="1">
        <text>[protein]-peptidylproline (omega=180) = [protein]-peptidylproline (omega=0)</text>
        <dbReference type="Rhea" id="RHEA:16237"/>
        <dbReference type="Rhea" id="RHEA-COMP:10747"/>
        <dbReference type="Rhea" id="RHEA-COMP:10748"/>
        <dbReference type="ChEBI" id="CHEBI:83833"/>
        <dbReference type="ChEBI" id="CHEBI:83834"/>
        <dbReference type="EC" id="5.2.1.8"/>
    </reaction>
</comment>
<name>A0A562PBL7_9BURK</name>
<dbReference type="Gene3D" id="3.10.50.40">
    <property type="match status" value="1"/>
</dbReference>
<organism evidence="9 10">
    <name type="scientific">Pseudoduganella flava</name>
    <dbReference type="NCBI Taxonomy" id="871742"/>
    <lineage>
        <taxon>Bacteria</taxon>
        <taxon>Pseudomonadati</taxon>
        <taxon>Pseudomonadota</taxon>
        <taxon>Betaproteobacteria</taxon>
        <taxon>Burkholderiales</taxon>
        <taxon>Oxalobacteraceae</taxon>
        <taxon>Telluria group</taxon>
        <taxon>Pseudoduganella</taxon>
    </lineage>
</organism>
<dbReference type="EMBL" id="VLKW01000017">
    <property type="protein sequence ID" value="TWI41801.1"/>
    <property type="molecule type" value="Genomic_DNA"/>
</dbReference>
<feature type="domain" description="PpiC" evidence="7">
    <location>
        <begin position="94"/>
        <end position="194"/>
    </location>
</feature>
<proteinExistence type="inferred from homology"/>
<dbReference type="OrthoDB" id="9769613at2"/>
<reference evidence="9 10" key="1">
    <citation type="journal article" date="2015" name="Stand. Genomic Sci.">
        <title>Genomic Encyclopedia of Bacterial and Archaeal Type Strains, Phase III: the genomes of soil and plant-associated and newly described type strains.</title>
        <authorList>
            <person name="Whitman W.B."/>
            <person name="Woyke T."/>
            <person name="Klenk H.P."/>
            <person name="Zhou Y."/>
            <person name="Lilburn T.G."/>
            <person name="Beck B.J."/>
            <person name="De Vos P."/>
            <person name="Vandamme P."/>
            <person name="Eisen J.A."/>
            <person name="Garrity G."/>
            <person name="Hugenholtz P."/>
            <person name="Kyrpides N.C."/>
        </authorList>
    </citation>
    <scope>NUCLEOTIDE SEQUENCE [LARGE SCALE GENOMIC DNA]</scope>
    <source>
        <strain evidence="9 10">CGMCC 1.10685</strain>
    </source>
</reference>
<evidence type="ECO:0000313" key="9">
    <source>
        <dbReference type="EMBL" id="TWI41801.1"/>
    </source>
</evidence>
<dbReference type="SUPFAM" id="SSF109998">
    <property type="entry name" value="Triger factor/SurA peptide-binding domain-like"/>
    <property type="match status" value="1"/>
</dbReference>
<evidence type="ECO:0000313" key="11">
    <source>
        <dbReference type="Proteomes" id="UP000437862"/>
    </source>
</evidence>
<dbReference type="EMBL" id="CP046904">
    <property type="protein sequence ID" value="QGZ37980.1"/>
    <property type="molecule type" value="Genomic_DNA"/>
</dbReference>
<sequence>MGIAVNGIDVTDAEIAAEMAHHANAANPLKQAVHEVVLRRVLLDEADRLGIVSGDASDDERIETLFACEVQVPEVDDLACRRYYDAHKAAFTRGELVEARHILFQVTPEAPLELLRETATLILEELRHRPERFEELAKRYSNCPSGAVGGSLGQLKRGDCVPEFDAVLFRLAAGELAGRLVETRFGLHIVQVQRRLEGTLLPFDSVREQVADTLRRESWQRALHQYLHVLVGRAKIEGVELEGAESPLVQ</sequence>
<gene>
    <name evidence="8" type="ORF">GO485_02230</name>
    <name evidence="9" type="ORF">IP92_05666</name>
</gene>